<dbReference type="AlphaFoldDB" id="W6QCC0"/>
<dbReference type="EMBL" id="HG792017">
    <property type="protein sequence ID" value="CDM34125.1"/>
    <property type="molecule type" value="Genomic_DNA"/>
</dbReference>
<evidence type="ECO:0000313" key="1">
    <source>
        <dbReference type="EMBL" id="CDM34125.1"/>
    </source>
</evidence>
<proteinExistence type="predicted"/>
<evidence type="ECO:0000313" key="2">
    <source>
        <dbReference type="Proteomes" id="UP000030686"/>
    </source>
</evidence>
<accession>W6QCC0</accession>
<organism evidence="1 2">
    <name type="scientific">Penicillium roqueforti (strain FM164)</name>
    <dbReference type="NCBI Taxonomy" id="1365484"/>
    <lineage>
        <taxon>Eukaryota</taxon>
        <taxon>Fungi</taxon>
        <taxon>Dikarya</taxon>
        <taxon>Ascomycota</taxon>
        <taxon>Pezizomycotina</taxon>
        <taxon>Eurotiomycetes</taxon>
        <taxon>Eurotiomycetidae</taxon>
        <taxon>Eurotiales</taxon>
        <taxon>Aspergillaceae</taxon>
        <taxon>Penicillium</taxon>
    </lineage>
</organism>
<sequence>MKSLPLPSRLRYFISTAQFPVAPQALPIAFRPSRVRFLGTVLHAEFAWPQAISNLS</sequence>
<reference evidence="1" key="1">
    <citation type="journal article" date="2014" name="Nat. Commun.">
        <title>Multiple recent horizontal transfers of a large genomic region in cheese making fungi.</title>
        <authorList>
            <person name="Cheeseman K."/>
            <person name="Ropars J."/>
            <person name="Renault P."/>
            <person name="Dupont J."/>
            <person name="Gouzy J."/>
            <person name="Branca A."/>
            <person name="Abraham A.L."/>
            <person name="Ceppi M."/>
            <person name="Conseiller E."/>
            <person name="Debuchy R."/>
            <person name="Malagnac F."/>
            <person name="Goarin A."/>
            <person name="Silar P."/>
            <person name="Lacoste S."/>
            <person name="Sallet E."/>
            <person name="Bensimon A."/>
            <person name="Giraud T."/>
            <person name="Brygoo Y."/>
        </authorList>
    </citation>
    <scope>NUCLEOTIDE SEQUENCE [LARGE SCALE GENOMIC DNA]</scope>
    <source>
        <strain evidence="1">FM164</strain>
    </source>
</reference>
<protein>
    <submittedName>
        <fullName evidence="1">Genomic scaffold, ProqFM164S03</fullName>
    </submittedName>
</protein>
<name>W6QCC0_PENRF</name>
<gene>
    <name evidence="1" type="ORF">PROQFM164_S03g000849</name>
</gene>
<keyword evidence="2" id="KW-1185">Reference proteome</keyword>
<dbReference type="Proteomes" id="UP000030686">
    <property type="component" value="Unassembled WGS sequence"/>
</dbReference>